<organism evidence="1 2">
    <name type="scientific">Citrobacter youngae ATCC 29220</name>
    <dbReference type="NCBI Taxonomy" id="500640"/>
    <lineage>
        <taxon>Bacteria</taxon>
        <taxon>Pseudomonadati</taxon>
        <taxon>Pseudomonadota</taxon>
        <taxon>Gammaproteobacteria</taxon>
        <taxon>Enterobacterales</taxon>
        <taxon>Enterobacteriaceae</taxon>
        <taxon>Citrobacter</taxon>
        <taxon>Citrobacter freundii complex</taxon>
    </lineage>
</organism>
<comment type="caution">
    <text evidence="1">The sequence shown here is derived from an EMBL/GenBank/DDBJ whole genome shotgun (WGS) entry which is preliminary data.</text>
</comment>
<feature type="non-terminal residue" evidence="1">
    <location>
        <position position="1"/>
    </location>
</feature>
<dbReference type="Proteomes" id="UP000003880">
    <property type="component" value="Unassembled WGS sequence"/>
</dbReference>
<dbReference type="HOGENOM" id="CLU_3118006_0_0_6"/>
<reference evidence="1 2" key="1">
    <citation type="submission" date="2010-02" db="EMBL/GenBank/DDBJ databases">
        <authorList>
            <person name="Weinstock G."/>
            <person name="Sodergren E."/>
            <person name="Clifton S."/>
            <person name="Fulton L."/>
            <person name="Fulton B."/>
            <person name="Courtney L."/>
            <person name="Fronick C."/>
            <person name="Harrison M."/>
            <person name="Strong C."/>
            <person name="Farmer C."/>
            <person name="Delahaunty K."/>
            <person name="Markovic C."/>
            <person name="Hall O."/>
            <person name="Minx P."/>
            <person name="Tomlinson C."/>
            <person name="Mitreva M."/>
            <person name="Nelson J."/>
            <person name="Hou S."/>
            <person name="Wollam A."/>
            <person name="Pepin K.H."/>
            <person name="Johnson M."/>
            <person name="Bhonagiri V."/>
            <person name="Zhang X."/>
            <person name="Suruliraj S."/>
            <person name="Warren W."/>
            <person name="Chinwalla A."/>
            <person name="Mardis E.R."/>
            <person name="Wilson R.K."/>
        </authorList>
    </citation>
    <scope>NUCLEOTIDE SEQUENCE [LARGE SCALE GENOMIC DNA]</scope>
    <source>
        <strain evidence="1 2">ATCC 29220</strain>
    </source>
</reference>
<accession>D4BJ91</accession>
<protein>
    <submittedName>
        <fullName evidence="1">Uncharacterized protein</fullName>
    </submittedName>
</protein>
<name>D4BJ91_9ENTR</name>
<proteinExistence type="predicted"/>
<sequence length="46" mass="5312">PGHHYAIRAGRNLPDKEFRYLRTVIVTAAVYRGFDQELLLTDNPIN</sequence>
<dbReference type="AlphaFoldDB" id="D4BJ91"/>
<evidence type="ECO:0000313" key="2">
    <source>
        <dbReference type="Proteomes" id="UP000003880"/>
    </source>
</evidence>
<gene>
    <name evidence="1" type="ORF">CIT292_10609</name>
</gene>
<dbReference type="AntiFam" id="ANF00025">
    <property type="entry name" value="Antisense to 23S rRNA"/>
</dbReference>
<dbReference type="EMBL" id="ABWL02000025">
    <property type="protein sequence ID" value="EFE06013.1"/>
    <property type="molecule type" value="Genomic_DNA"/>
</dbReference>
<evidence type="ECO:0000313" key="1">
    <source>
        <dbReference type="EMBL" id="EFE06013.1"/>
    </source>
</evidence>